<feature type="domain" description="PH" evidence="2">
    <location>
        <begin position="969"/>
        <end position="1079"/>
    </location>
</feature>
<dbReference type="SUPFAM" id="SSF50729">
    <property type="entry name" value="PH domain-like"/>
    <property type="match status" value="1"/>
</dbReference>
<feature type="compositionally biased region" description="Low complexity" evidence="1">
    <location>
        <begin position="1145"/>
        <end position="1155"/>
    </location>
</feature>
<dbReference type="RefSeq" id="XP_065671581.1">
    <property type="nucleotide sequence ID" value="XM_065815509.1"/>
</dbReference>
<reference evidence="6" key="1">
    <citation type="submission" date="2025-08" db="UniProtKB">
        <authorList>
            <consortium name="RefSeq"/>
        </authorList>
    </citation>
    <scope>IDENTIFICATION</scope>
</reference>
<dbReference type="SUPFAM" id="SSF48065">
    <property type="entry name" value="DBL homology domain (DH-domain)"/>
    <property type="match status" value="1"/>
</dbReference>
<dbReference type="SUPFAM" id="SSF52087">
    <property type="entry name" value="CRAL/TRIO domain"/>
    <property type="match status" value="1"/>
</dbReference>
<organism evidence="5 6">
    <name type="scientific">Hydra vulgaris</name>
    <name type="common">Hydra</name>
    <name type="synonym">Hydra attenuata</name>
    <dbReference type="NCBI Taxonomy" id="6087"/>
    <lineage>
        <taxon>Eukaryota</taxon>
        <taxon>Metazoa</taxon>
        <taxon>Cnidaria</taxon>
        <taxon>Hydrozoa</taxon>
        <taxon>Hydroidolina</taxon>
        <taxon>Anthoathecata</taxon>
        <taxon>Aplanulata</taxon>
        <taxon>Hydridae</taxon>
        <taxon>Hydra</taxon>
    </lineage>
</organism>
<dbReference type="Pfam" id="PF00621">
    <property type="entry name" value="RhoGEF"/>
    <property type="match status" value="1"/>
</dbReference>
<dbReference type="SUPFAM" id="SSF46966">
    <property type="entry name" value="Spectrin repeat"/>
    <property type="match status" value="1"/>
</dbReference>
<dbReference type="Proteomes" id="UP001652625">
    <property type="component" value="Chromosome 13"/>
</dbReference>
<feature type="region of interest" description="Disordered" evidence="1">
    <location>
        <begin position="703"/>
        <end position="729"/>
    </location>
</feature>
<dbReference type="PROSITE" id="PS50010">
    <property type="entry name" value="DH_2"/>
    <property type="match status" value="1"/>
</dbReference>
<sequence length="1442" mass="167765">MENSYFKRNIENWKIICQYSLFSNRIEQLDNICQKYYAGVSFRFVQEYLQPVVELIDSLRITLEEYYCTNSLKPHPWLQRFENIIRYAIHPYEINADIFPGDFCVYIAETSPRTLLLRYYLNGIYKTITLSSADCVLMVSENWIEMLNITDNCNYLKCIIWNQNDFERISWDKLLSMHNEESSPVHSKSLSIELWNEGSLSAWMVLDVNFELLHNQVAYLPGSRDKRGGSVIFFDTSETSWENIKADSEEFAKLLMYYYKIPRESVQKKGLSLVIDARQMNNAQTIIECIGKAISTLQRNLPGAVYMTYLLLPKDSLMLLVPLSKIKESLNFEFQLISSLEKLHNEIDKSNLPIVFGGTLEYDHQKWIKFRTQVEPFMVGCRSAAKYAINLMSNLNKSDPIYSKEDFLKLLELHKEKSNEILCNSRLIHLQQEGIQIISWWKNCEDQNMKTEDFIDTIDCVKQLYSQVNLLFNRLQLNMNKRQEKIELYLKTSLFEETSQKITTWIQKDAFLILEQPNEIGDSIGHAQSLMSEFSKFSQLSEENIQCAEENIILGNQLLKLPVLKDIHESIKDTLVTLEKYLKDFILKYSERKKKLTKSLDFHTLVLEAHQWWMTGLQYIAHMNMEEIQTHEGIAHLKNSLCHFIKENPFLKESQIARITELAHHLGSKYVEQAEQNSKRCLEVQEMLQVKQNQIAGAEERLKRNWDQYSSDPDNENSSGIKDDDVSTEADEDLYQDAKSVSDCFDLVNFPVYSWQGSQYDENDANLAVFDAAMPFKMKERLRFIIEEMINTEYQYVHSLEYVLVNYLPEMDSDHLPPTLKGRKNILFGNIDRIYEFHKRHFSHDIESYRHAPLQIGKCFLKWERQFYVYAQYNKNKPKSDEIWNDFANVYFEAKMKQLNDKLDLASYLIKPVQRLGKYSLLLRDMISCCDPKDPRVSEMKMAHELMKFQLRHGNDLLAMDAIRNADVNLKEEGCLLRQADFIVWYGKRKRLRRVFLFEHSIVFTKAKEQKAHGDHFIYKHSIKTVDLGLTANIGDSGLKFEVWYRRWKKGRTSDAYILQATTEEIKAAWTSDITRILWRQATRNKEYGLTEVSTGISVESTPSAIFPDSGVQLNSYSRQREISPRSLDININKRLSWVSAGDSSGSSGVHDLGSLPEDPPCISPRDEKNYCKRAEGSSKSSSTQRKFSQQFNLPLTYNEADITFRRDQSNVYDGFFIRNNVFRKTIQYDGTPALDRTKTGLTKKIYKKYSSGKPRFATQPIILPSNFSEVYKKTNTVKYRKVLSERPTSPESIVECVEEDTLANKLNSLLIGNDTNNTSIKKPISPMLCKKAYTQGDLSIYKDFPQTYCFDNTKPLKQYSYFQSKTPMAEGSNKFLNLQSLSCDPLHSCSTNISENLRLKSPNKSISLSTTTFFTSKDSKKQTMLPTFLRKRLSKSFTDLL</sequence>
<evidence type="ECO:0000313" key="6">
    <source>
        <dbReference type="RefSeq" id="XP_065671581.1"/>
    </source>
</evidence>
<dbReference type="PROSITE" id="PS50191">
    <property type="entry name" value="CRAL_TRIO"/>
    <property type="match status" value="1"/>
</dbReference>
<feature type="domain" description="CRAL-TRIO" evidence="4">
    <location>
        <begin position="205"/>
        <end position="364"/>
    </location>
</feature>
<evidence type="ECO:0000259" key="2">
    <source>
        <dbReference type="PROSITE" id="PS50003"/>
    </source>
</evidence>
<dbReference type="CDD" id="cd00160">
    <property type="entry name" value="RhoGEF"/>
    <property type="match status" value="1"/>
</dbReference>
<dbReference type="InterPro" id="IPR052231">
    <property type="entry name" value="Rho_GEF_signaling-related"/>
</dbReference>
<dbReference type="Pfam" id="PF13716">
    <property type="entry name" value="CRAL_TRIO_2"/>
    <property type="match status" value="1"/>
</dbReference>
<dbReference type="Pfam" id="PF22697">
    <property type="entry name" value="SOS1_NGEF_PH"/>
    <property type="match status" value="1"/>
</dbReference>
<gene>
    <name evidence="6" type="primary">LOC100206328</name>
</gene>
<feature type="region of interest" description="Disordered" evidence="1">
    <location>
        <begin position="1145"/>
        <end position="1186"/>
    </location>
</feature>
<dbReference type="PANTHER" id="PTHR45845">
    <property type="entry name" value="RHO GUANINE NUCLEOTIDE EXCHANGE FACTOR-RELATED"/>
    <property type="match status" value="1"/>
</dbReference>
<dbReference type="InterPro" id="IPR055251">
    <property type="entry name" value="SOS1_NGEF_PH"/>
</dbReference>
<dbReference type="InterPro" id="IPR001251">
    <property type="entry name" value="CRAL-TRIO_dom"/>
</dbReference>
<dbReference type="InterPro" id="IPR001849">
    <property type="entry name" value="PH_domain"/>
</dbReference>
<feature type="domain" description="DH" evidence="3">
    <location>
        <begin position="781"/>
        <end position="957"/>
    </location>
</feature>
<evidence type="ECO:0000256" key="1">
    <source>
        <dbReference type="SAM" id="MobiDB-lite"/>
    </source>
</evidence>
<dbReference type="Gene3D" id="2.30.29.30">
    <property type="entry name" value="Pleckstrin-homology domain (PH domain)/Phosphotyrosine-binding domain (PTB)"/>
    <property type="match status" value="1"/>
</dbReference>
<dbReference type="GeneID" id="100206328"/>
<dbReference type="PANTHER" id="PTHR45845:SF3">
    <property type="entry name" value="PURATROPHIN-1-LIKE, ISOFORM A"/>
    <property type="match status" value="1"/>
</dbReference>
<dbReference type="Gene3D" id="1.20.900.10">
    <property type="entry name" value="Dbl homology (DH) domain"/>
    <property type="match status" value="1"/>
</dbReference>
<dbReference type="PROSITE" id="PS50003">
    <property type="entry name" value="PH_DOMAIN"/>
    <property type="match status" value="1"/>
</dbReference>
<proteinExistence type="predicted"/>
<name>A0ABM4DB44_HYDVU</name>
<feature type="compositionally biased region" description="Basic and acidic residues" evidence="1">
    <location>
        <begin position="1165"/>
        <end position="1177"/>
    </location>
</feature>
<dbReference type="InterPro" id="IPR011993">
    <property type="entry name" value="PH-like_dom_sf"/>
</dbReference>
<feature type="compositionally biased region" description="Polar residues" evidence="1">
    <location>
        <begin position="707"/>
        <end position="720"/>
    </location>
</feature>
<dbReference type="CDD" id="cd13242">
    <property type="entry name" value="PH_puratrophin-1"/>
    <property type="match status" value="1"/>
</dbReference>
<keyword evidence="5" id="KW-1185">Reference proteome</keyword>
<evidence type="ECO:0000313" key="5">
    <source>
        <dbReference type="Proteomes" id="UP001652625"/>
    </source>
</evidence>
<evidence type="ECO:0000259" key="4">
    <source>
        <dbReference type="PROSITE" id="PS50191"/>
    </source>
</evidence>
<accession>A0ABM4DB44</accession>
<dbReference type="InterPro" id="IPR000219">
    <property type="entry name" value="DH_dom"/>
</dbReference>
<dbReference type="InterPro" id="IPR036865">
    <property type="entry name" value="CRAL-TRIO_dom_sf"/>
</dbReference>
<dbReference type="SMART" id="SM00325">
    <property type="entry name" value="RhoGEF"/>
    <property type="match status" value="1"/>
</dbReference>
<dbReference type="SMART" id="SM00233">
    <property type="entry name" value="PH"/>
    <property type="match status" value="1"/>
</dbReference>
<dbReference type="InterPro" id="IPR035899">
    <property type="entry name" value="DBL_dom_sf"/>
</dbReference>
<evidence type="ECO:0000259" key="3">
    <source>
        <dbReference type="PROSITE" id="PS50010"/>
    </source>
</evidence>
<dbReference type="Gene3D" id="3.40.525.10">
    <property type="entry name" value="CRAL-TRIO lipid binding domain"/>
    <property type="match status" value="1"/>
</dbReference>
<dbReference type="CDD" id="cd00170">
    <property type="entry name" value="SEC14"/>
    <property type="match status" value="1"/>
</dbReference>
<dbReference type="Gene3D" id="1.20.58.60">
    <property type="match status" value="1"/>
</dbReference>
<protein>
    <submittedName>
        <fullName evidence="6">Puratrophin-1 isoform X4</fullName>
    </submittedName>
</protein>